<dbReference type="InterPro" id="IPR039653">
    <property type="entry name" value="Prenyltransferase"/>
</dbReference>
<keyword evidence="6 8" id="KW-1133">Transmembrane helix</keyword>
<dbReference type="InterPro" id="IPR000537">
    <property type="entry name" value="UbiA_prenyltransferase"/>
</dbReference>
<reference evidence="9" key="1">
    <citation type="submission" date="2018-05" db="EMBL/GenBank/DDBJ databases">
        <authorList>
            <person name="Lanie J.A."/>
            <person name="Ng W.-L."/>
            <person name="Kazmierczak K.M."/>
            <person name="Andrzejewski T.M."/>
            <person name="Davidsen T.M."/>
            <person name="Wayne K.J."/>
            <person name="Tettelin H."/>
            <person name="Glass J.I."/>
            <person name="Rusch D."/>
            <person name="Podicherti R."/>
            <person name="Tsui H.-C.T."/>
            <person name="Winkler M.E."/>
        </authorList>
    </citation>
    <scope>NUCLEOTIDE SEQUENCE</scope>
</reference>
<dbReference type="GO" id="GO:0005886">
    <property type="term" value="C:plasma membrane"/>
    <property type="evidence" value="ECO:0007669"/>
    <property type="project" value="TreeGrafter"/>
</dbReference>
<dbReference type="EMBL" id="UINC01013980">
    <property type="protein sequence ID" value="SVA59960.1"/>
    <property type="molecule type" value="Genomic_DNA"/>
</dbReference>
<comment type="cofactor">
    <cofactor evidence="1">
        <name>Mg(2+)</name>
        <dbReference type="ChEBI" id="CHEBI:18420"/>
    </cofactor>
</comment>
<evidence type="ECO:0000256" key="4">
    <source>
        <dbReference type="ARBA" id="ARBA00022679"/>
    </source>
</evidence>
<dbReference type="InterPro" id="IPR044878">
    <property type="entry name" value="UbiA_sf"/>
</dbReference>
<organism evidence="9">
    <name type="scientific">marine metagenome</name>
    <dbReference type="NCBI Taxonomy" id="408172"/>
    <lineage>
        <taxon>unclassified sequences</taxon>
        <taxon>metagenomes</taxon>
        <taxon>ecological metagenomes</taxon>
    </lineage>
</organism>
<keyword evidence="4" id="KW-0808">Transferase</keyword>
<name>A0A381X5Q1_9ZZZZ</name>
<evidence type="ECO:0000256" key="8">
    <source>
        <dbReference type="SAM" id="Phobius"/>
    </source>
</evidence>
<dbReference type="PANTHER" id="PTHR11048">
    <property type="entry name" value="PRENYLTRANSFERASES"/>
    <property type="match status" value="1"/>
</dbReference>
<feature type="transmembrane region" description="Helical" evidence="8">
    <location>
        <begin position="48"/>
        <end position="68"/>
    </location>
</feature>
<feature type="transmembrane region" description="Helical" evidence="8">
    <location>
        <begin position="112"/>
        <end position="132"/>
    </location>
</feature>
<dbReference type="PANTHER" id="PTHR11048:SF28">
    <property type="entry name" value="4-HYDROXYBENZOATE POLYPRENYLTRANSFERASE, MITOCHONDRIAL"/>
    <property type="match status" value="1"/>
</dbReference>
<evidence type="ECO:0000256" key="5">
    <source>
        <dbReference type="ARBA" id="ARBA00022692"/>
    </source>
</evidence>
<feature type="transmembrane region" description="Helical" evidence="8">
    <location>
        <begin position="284"/>
        <end position="302"/>
    </location>
</feature>
<comment type="subcellular location">
    <subcellularLocation>
        <location evidence="2">Membrane</location>
        <topology evidence="2">Multi-pass membrane protein</topology>
    </subcellularLocation>
</comment>
<dbReference type="AlphaFoldDB" id="A0A381X5Q1"/>
<sequence>MRPKCDSPYGCFKALLILGRVSNLPTIWSNCLASWLLAGGTLLETTDVQRFSCLIVGATFLYLAGMFLNDAFDVRFDKEHRTERPIPSGAISAKAVWMWGIIQMVIGLGCLVWIGPVVAVCAFALAGSVLWYDWIHKRITWSPLIMGLCRLFLYVLAGVVAAESSTASLGLPVILSALALWGYIVGLSNIARHEATGGNVNSWPSWLLVLPIAIAFTLPGLLVDGEVDWHRLIIAACLYSLWIGRSLLFTFKAIIPQHGRTVSGLLAGIVLFDFMLAANQEIHMGAVFLGLFGLALLFQRYIPAT</sequence>
<gene>
    <name evidence="9" type="ORF">METZ01_LOCUS112814</name>
</gene>
<evidence type="ECO:0008006" key="10">
    <source>
        <dbReference type="Google" id="ProtNLM"/>
    </source>
</evidence>
<evidence type="ECO:0000256" key="6">
    <source>
        <dbReference type="ARBA" id="ARBA00022989"/>
    </source>
</evidence>
<evidence type="ECO:0000256" key="7">
    <source>
        <dbReference type="ARBA" id="ARBA00023136"/>
    </source>
</evidence>
<feature type="transmembrane region" description="Helical" evidence="8">
    <location>
        <begin position="229"/>
        <end position="249"/>
    </location>
</feature>
<feature type="transmembrane region" description="Helical" evidence="8">
    <location>
        <begin position="144"/>
        <end position="162"/>
    </location>
</feature>
<dbReference type="Pfam" id="PF01040">
    <property type="entry name" value="UbiA"/>
    <property type="match status" value="1"/>
</dbReference>
<feature type="transmembrane region" description="Helical" evidence="8">
    <location>
        <begin position="261"/>
        <end position="278"/>
    </location>
</feature>
<accession>A0A381X5Q1</accession>
<evidence type="ECO:0000256" key="3">
    <source>
        <dbReference type="ARBA" id="ARBA00005985"/>
    </source>
</evidence>
<feature type="transmembrane region" description="Helical" evidence="8">
    <location>
        <begin position="168"/>
        <end position="191"/>
    </location>
</feature>
<dbReference type="GO" id="GO:0016765">
    <property type="term" value="F:transferase activity, transferring alkyl or aryl (other than methyl) groups"/>
    <property type="evidence" value="ECO:0007669"/>
    <property type="project" value="InterPro"/>
</dbReference>
<protein>
    <recommendedName>
        <fullName evidence="10">Prenyltransferase</fullName>
    </recommendedName>
</protein>
<dbReference type="GO" id="GO:0006744">
    <property type="term" value="P:ubiquinone biosynthetic process"/>
    <property type="evidence" value="ECO:0007669"/>
    <property type="project" value="TreeGrafter"/>
</dbReference>
<keyword evidence="7 8" id="KW-0472">Membrane</keyword>
<keyword evidence="5 8" id="KW-0812">Transmembrane</keyword>
<evidence type="ECO:0000256" key="2">
    <source>
        <dbReference type="ARBA" id="ARBA00004141"/>
    </source>
</evidence>
<feature type="transmembrane region" description="Helical" evidence="8">
    <location>
        <begin position="203"/>
        <end position="223"/>
    </location>
</feature>
<evidence type="ECO:0000313" key="9">
    <source>
        <dbReference type="EMBL" id="SVA59960.1"/>
    </source>
</evidence>
<dbReference type="Gene3D" id="1.10.357.140">
    <property type="entry name" value="UbiA prenyltransferase"/>
    <property type="match status" value="1"/>
</dbReference>
<comment type="similarity">
    <text evidence="3">Belongs to the UbiA prenyltransferase family.</text>
</comment>
<proteinExistence type="inferred from homology"/>
<evidence type="ECO:0000256" key="1">
    <source>
        <dbReference type="ARBA" id="ARBA00001946"/>
    </source>
</evidence>
<dbReference type="CDD" id="cd13964">
    <property type="entry name" value="PT_UbiA_1"/>
    <property type="match status" value="1"/>
</dbReference>